<accession>A0A841E0G7</accession>
<comment type="subcellular location">
    <subcellularLocation>
        <location evidence="1">Cell membrane</location>
        <topology evidence="1">Multi-pass membrane protein</topology>
    </subcellularLocation>
</comment>
<keyword evidence="4 6" id="KW-1133">Transmembrane helix</keyword>
<organism evidence="8 9">
    <name type="scientific">Streptomonospora salina</name>
    <dbReference type="NCBI Taxonomy" id="104205"/>
    <lineage>
        <taxon>Bacteria</taxon>
        <taxon>Bacillati</taxon>
        <taxon>Actinomycetota</taxon>
        <taxon>Actinomycetes</taxon>
        <taxon>Streptosporangiales</taxon>
        <taxon>Nocardiopsidaceae</taxon>
        <taxon>Streptomonospora</taxon>
    </lineage>
</organism>
<evidence type="ECO:0000256" key="2">
    <source>
        <dbReference type="ARBA" id="ARBA00022448"/>
    </source>
</evidence>
<name>A0A841E0G7_9ACTN</name>
<keyword evidence="9" id="KW-1185">Reference proteome</keyword>
<feature type="transmembrane region" description="Helical" evidence="6">
    <location>
        <begin position="83"/>
        <end position="103"/>
    </location>
</feature>
<feature type="transmembrane region" description="Helical" evidence="6">
    <location>
        <begin position="366"/>
        <end position="390"/>
    </location>
</feature>
<feature type="transmembrane region" description="Helical" evidence="6">
    <location>
        <begin position="233"/>
        <end position="256"/>
    </location>
</feature>
<evidence type="ECO:0000313" key="8">
    <source>
        <dbReference type="EMBL" id="MBB5996546.1"/>
    </source>
</evidence>
<keyword evidence="2" id="KW-0813">Transport</keyword>
<dbReference type="InterPro" id="IPR036259">
    <property type="entry name" value="MFS_trans_sf"/>
</dbReference>
<dbReference type="GO" id="GO:0022857">
    <property type="term" value="F:transmembrane transporter activity"/>
    <property type="evidence" value="ECO:0007669"/>
    <property type="project" value="InterPro"/>
</dbReference>
<dbReference type="Pfam" id="PF07690">
    <property type="entry name" value="MFS_1"/>
    <property type="match status" value="2"/>
</dbReference>
<feature type="domain" description="Major facilitator superfamily (MFS) profile" evidence="7">
    <location>
        <begin position="18"/>
        <end position="455"/>
    </location>
</feature>
<feature type="transmembrane region" description="Helical" evidence="6">
    <location>
        <begin position="428"/>
        <end position="450"/>
    </location>
</feature>
<dbReference type="PANTHER" id="PTHR42718">
    <property type="entry name" value="MAJOR FACILITATOR SUPERFAMILY MULTIDRUG TRANSPORTER MFSC"/>
    <property type="match status" value="1"/>
</dbReference>
<dbReference type="AlphaFoldDB" id="A0A841E0G7"/>
<keyword evidence="3 6" id="KW-0812">Transmembrane</keyword>
<reference evidence="8 9" key="1">
    <citation type="submission" date="2020-08" db="EMBL/GenBank/DDBJ databases">
        <title>Sequencing the genomes of 1000 actinobacteria strains.</title>
        <authorList>
            <person name="Klenk H.-P."/>
        </authorList>
    </citation>
    <scope>NUCLEOTIDE SEQUENCE [LARGE SCALE GENOMIC DNA]</scope>
    <source>
        <strain evidence="8 9">DSM 44593</strain>
    </source>
</reference>
<evidence type="ECO:0000256" key="6">
    <source>
        <dbReference type="SAM" id="Phobius"/>
    </source>
</evidence>
<evidence type="ECO:0000259" key="7">
    <source>
        <dbReference type="PROSITE" id="PS50850"/>
    </source>
</evidence>
<feature type="transmembrane region" description="Helical" evidence="6">
    <location>
        <begin position="109"/>
        <end position="130"/>
    </location>
</feature>
<feature type="transmembrane region" description="Helical" evidence="6">
    <location>
        <begin position="168"/>
        <end position="189"/>
    </location>
</feature>
<dbReference type="SUPFAM" id="SSF103473">
    <property type="entry name" value="MFS general substrate transporter"/>
    <property type="match status" value="1"/>
</dbReference>
<dbReference type="Proteomes" id="UP000578077">
    <property type="component" value="Unassembled WGS sequence"/>
</dbReference>
<dbReference type="InterPro" id="IPR011701">
    <property type="entry name" value="MFS"/>
</dbReference>
<keyword evidence="5 6" id="KW-0472">Membrane</keyword>
<dbReference type="InterPro" id="IPR020846">
    <property type="entry name" value="MFS_dom"/>
</dbReference>
<evidence type="ECO:0000256" key="1">
    <source>
        <dbReference type="ARBA" id="ARBA00004651"/>
    </source>
</evidence>
<feature type="transmembrane region" description="Helical" evidence="6">
    <location>
        <begin position="142"/>
        <end position="162"/>
    </location>
</feature>
<evidence type="ECO:0000313" key="9">
    <source>
        <dbReference type="Proteomes" id="UP000578077"/>
    </source>
</evidence>
<dbReference type="PRINTS" id="PR01036">
    <property type="entry name" value="TCRTETB"/>
</dbReference>
<feature type="transmembrane region" description="Helical" evidence="6">
    <location>
        <begin position="209"/>
        <end position="227"/>
    </location>
</feature>
<dbReference type="PROSITE" id="PS50850">
    <property type="entry name" value="MFS"/>
    <property type="match status" value="1"/>
</dbReference>
<dbReference type="PANTHER" id="PTHR42718:SF9">
    <property type="entry name" value="MAJOR FACILITATOR SUPERFAMILY MULTIDRUG TRANSPORTER MFSC"/>
    <property type="match status" value="1"/>
</dbReference>
<protein>
    <submittedName>
        <fullName evidence="8">Putative MFS family arabinose efflux permease</fullName>
    </submittedName>
</protein>
<feature type="transmembrane region" description="Helical" evidence="6">
    <location>
        <begin position="268"/>
        <end position="293"/>
    </location>
</feature>
<feature type="transmembrane region" description="Helical" evidence="6">
    <location>
        <begin position="55"/>
        <end position="76"/>
    </location>
</feature>
<dbReference type="Gene3D" id="1.20.1250.20">
    <property type="entry name" value="MFS general substrate transporter like domains"/>
    <property type="match status" value="1"/>
</dbReference>
<dbReference type="EMBL" id="JACHLY010000001">
    <property type="protein sequence ID" value="MBB5996546.1"/>
    <property type="molecule type" value="Genomic_DNA"/>
</dbReference>
<evidence type="ECO:0000256" key="3">
    <source>
        <dbReference type="ARBA" id="ARBA00022692"/>
    </source>
</evidence>
<evidence type="ECO:0000256" key="5">
    <source>
        <dbReference type="ARBA" id="ARBA00023136"/>
    </source>
</evidence>
<gene>
    <name evidence="8" type="ORF">HNR25_000297</name>
</gene>
<proteinExistence type="predicted"/>
<dbReference type="RefSeq" id="WP_184632768.1">
    <property type="nucleotide sequence ID" value="NZ_BAABKT010000006.1"/>
</dbReference>
<sequence>MSDDPAPKQPRARTRWSAVLAFGLATLLVASESSLAAFALPLVGAEFGVGATTTAWVVLAYALPLAALAIPAGRWVDQADLRAVFALSLAGVGAAGALAALAPTLWALLAARAVQGVASALYLAVYLPVVADAVRAEQRGRAMSLIQTVMMIGSIAVAPVGGVVAEAFGWRAVFVFKLPLLAALLWWGWRAIPPRRAAGPRLPAPAASALTDAVVLGGAVGLGLLAVERIGGAWPISLALGIAAAAGGAVWLRLPAAAPVVALVRRPAFGAAAAALVLVAALSGLTIVSLPYFVSEVMGRSPEVLGVAMMLFTAAAAALSPLGGLLADRFTPLAVARLGSALTALALLTMLGLDAGSGLYSLSWRMALVGAAMALFMAPVMTALLGAAPVGEEGTAGGVANLARTLGNTVGPAIAALAWAMAGSGEAGLRAGVWALAGCALAAFAVLLIARRPPMPTPAAVAGGYDRPS</sequence>
<evidence type="ECO:0000256" key="4">
    <source>
        <dbReference type="ARBA" id="ARBA00022989"/>
    </source>
</evidence>
<comment type="caution">
    <text evidence="8">The sequence shown here is derived from an EMBL/GenBank/DDBJ whole genome shotgun (WGS) entry which is preliminary data.</text>
</comment>
<dbReference type="Gene3D" id="1.20.1720.10">
    <property type="entry name" value="Multidrug resistance protein D"/>
    <property type="match status" value="1"/>
</dbReference>
<feature type="transmembrane region" description="Helical" evidence="6">
    <location>
        <begin position="305"/>
        <end position="326"/>
    </location>
</feature>
<feature type="transmembrane region" description="Helical" evidence="6">
    <location>
        <begin position="402"/>
        <end position="422"/>
    </location>
</feature>
<dbReference type="GO" id="GO:0005886">
    <property type="term" value="C:plasma membrane"/>
    <property type="evidence" value="ECO:0007669"/>
    <property type="project" value="UniProtKB-SubCell"/>
</dbReference>
<feature type="transmembrane region" description="Helical" evidence="6">
    <location>
        <begin position="338"/>
        <end position="360"/>
    </location>
</feature>